<name>A0AAD4E4W6_9AGAM</name>
<dbReference type="RefSeq" id="XP_041225359.1">
    <property type="nucleotide sequence ID" value="XM_041361838.1"/>
</dbReference>
<sequence>MVTSASNAGEFPVDQCFAPLSIIARGVPEVQEELRTQKGIDATHIIMTSDERGPEWWLDVRALGWTWVDYAAERTEEIYGKWHLSNGTSFVGTRGSTICTLASRRVRSWHDGATRLIRWEWPGADDH</sequence>
<organism evidence="1 2">
    <name type="scientific">Suillus fuscotomentosus</name>
    <dbReference type="NCBI Taxonomy" id="1912939"/>
    <lineage>
        <taxon>Eukaryota</taxon>
        <taxon>Fungi</taxon>
        <taxon>Dikarya</taxon>
        <taxon>Basidiomycota</taxon>
        <taxon>Agaricomycotina</taxon>
        <taxon>Agaricomycetes</taxon>
        <taxon>Agaricomycetidae</taxon>
        <taxon>Boletales</taxon>
        <taxon>Suillineae</taxon>
        <taxon>Suillaceae</taxon>
        <taxon>Suillus</taxon>
    </lineage>
</organism>
<proteinExistence type="predicted"/>
<evidence type="ECO:0000313" key="1">
    <source>
        <dbReference type="EMBL" id="KAG1899783.1"/>
    </source>
</evidence>
<reference evidence="1" key="1">
    <citation type="journal article" date="2020" name="New Phytol.">
        <title>Comparative genomics reveals dynamic genome evolution in host specialist ectomycorrhizal fungi.</title>
        <authorList>
            <person name="Lofgren L.A."/>
            <person name="Nguyen N.H."/>
            <person name="Vilgalys R."/>
            <person name="Ruytinx J."/>
            <person name="Liao H.L."/>
            <person name="Branco S."/>
            <person name="Kuo A."/>
            <person name="LaButti K."/>
            <person name="Lipzen A."/>
            <person name="Andreopoulos W."/>
            <person name="Pangilinan J."/>
            <person name="Riley R."/>
            <person name="Hundley H."/>
            <person name="Na H."/>
            <person name="Barry K."/>
            <person name="Grigoriev I.V."/>
            <person name="Stajich J.E."/>
            <person name="Kennedy P.G."/>
        </authorList>
    </citation>
    <scope>NUCLEOTIDE SEQUENCE</scope>
    <source>
        <strain evidence="1">FC203</strain>
    </source>
</reference>
<accession>A0AAD4E4W6</accession>
<protein>
    <submittedName>
        <fullName evidence="1">Uncharacterized protein</fullName>
    </submittedName>
</protein>
<dbReference type="Proteomes" id="UP001195769">
    <property type="component" value="Unassembled WGS sequence"/>
</dbReference>
<keyword evidence="2" id="KW-1185">Reference proteome</keyword>
<dbReference type="GeneID" id="64656136"/>
<dbReference type="AlphaFoldDB" id="A0AAD4E4W6"/>
<comment type="caution">
    <text evidence="1">The sequence shown here is derived from an EMBL/GenBank/DDBJ whole genome shotgun (WGS) entry which is preliminary data.</text>
</comment>
<evidence type="ECO:0000313" key="2">
    <source>
        <dbReference type="Proteomes" id="UP001195769"/>
    </source>
</evidence>
<gene>
    <name evidence="1" type="ORF">F5891DRAFT_1036533</name>
</gene>
<dbReference type="EMBL" id="JABBWK010000030">
    <property type="protein sequence ID" value="KAG1899783.1"/>
    <property type="molecule type" value="Genomic_DNA"/>
</dbReference>